<reference evidence="2 3" key="1">
    <citation type="submission" date="2022-10" db="EMBL/GenBank/DDBJ databases">
        <title>Marinomonas transparenta sp. nov. and Marinomonas sargassi sp. nov., isolated from marine alga (Sargassum natans (L.) Gaillon).</title>
        <authorList>
            <person name="Wang Y."/>
        </authorList>
    </citation>
    <scope>NUCLEOTIDE SEQUENCE [LARGE SCALE GENOMIC DNA]</scope>
    <source>
        <strain evidence="2 3">C2222</strain>
    </source>
</reference>
<dbReference type="Gene3D" id="1.10.8.80">
    <property type="entry name" value="Magnesium chelatase subunit I, C-Terminal domain"/>
    <property type="match status" value="1"/>
</dbReference>
<dbReference type="InterPro" id="IPR003593">
    <property type="entry name" value="AAA+_ATPase"/>
</dbReference>
<dbReference type="PANTHER" id="PTHR42759">
    <property type="entry name" value="MOXR FAMILY PROTEIN"/>
    <property type="match status" value="1"/>
</dbReference>
<dbReference type="InterPro" id="IPR050764">
    <property type="entry name" value="CbbQ/NirQ/NorQ/GpvN"/>
</dbReference>
<dbReference type="PANTHER" id="PTHR42759:SF1">
    <property type="entry name" value="MAGNESIUM-CHELATASE SUBUNIT CHLD"/>
    <property type="match status" value="1"/>
</dbReference>
<dbReference type="SMART" id="SM00382">
    <property type="entry name" value="AAA"/>
    <property type="match status" value="1"/>
</dbReference>
<proteinExistence type="predicted"/>
<keyword evidence="3" id="KW-1185">Reference proteome</keyword>
<evidence type="ECO:0000259" key="1">
    <source>
        <dbReference type="SMART" id="SM00382"/>
    </source>
</evidence>
<evidence type="ECO:0000313" key="2">
    <source>
        <dbReference type="EMBL" id="MCV2402171.1"/>
    </source>
</evidence>
<dbReference type="EMBL" id="JAOVZB010000002">
    <property type="protein sequence ID" value="MCV2402171.1"/>
    <property type="molecule type" value="Genomic_DNA"/>
</dbReference>
<dbReference type="SUPFAM" id="SSF52540">
    <property type="entry name" value="P-loop containing nucleoside triphosphate hydrolases"/>
    <property type="match status" value="1"/>
</dbReference>
<dbReference type="InterPro" id="IPR011703">
    <property type="entry name" value="ATPase_AAA-3"/>
</dbReference>
<organism evidence="2 3">
    <name type="scientific">Marinomonas sargassi</name>
    <dbReference type="NCBI Taxonomy" id="2984494"/>
    <lineage>
        <taxon>Bacteria</taxon>
        <taxon>Pseudomonadati</taxon>
        <taxon>Pseudomonadota</taxon>
        <taxon>Gammaproteobacteria</taxon>
        <taxon>Oceanospirillales</taxon>
        <taxon>Oceanospirillaceae</taxon>
        <taxon>Marinomonas</taxon>
    </lineage>
</organism>
<dbReference type="InterPro" id="IPR027417">
    <property type="entry name" value="P-loop_NTPase"/>
</dbReference>
<dbReference type="Proteomes" id="UP001209713">
    <property type="component" value="Unassembled WGS sequence"/>
</dbReference>
<name>A0ABT2YQL1_9GAMM</name>
<feature type="domain" description="AAA+ ATPase" evidence="1">
    <location>
        <begin position="38"/>
        <end position="179"/>
    </location>
</feature>
<dbReference type="RefSeq" id="WP_263529989.1">
    <property type="nucleotide sequence ID" value="NZ_JAOVZB010000002.1"/>
</dbReference>
<dbReference type="Pfam" id="PF17863">
    <property type="entry name" value="AAA_lid_2"/>
    <property type="match status" value="1"/>
</dbReference>
<evidence type="ECO:0000313" key="3">
    <source>
        <dbReference type="Proteomes" id="UP001209713"/>
    </source>
</evidence>
<sequence>MRNLASMVTVIEQLKAHLNRAIIGQTELTHELLVALIANGHVLLEGPPGIAKTTAAKALANAIDSRFQRIQFTPDLLPGDVTGSDIYQQETGEFRFVSGPIMNEIVLADEINRAPAKVQSALLEAMGEKQVTVGNNSYALPPLFFVIATQNPIEQEGTYPLPEAQLDRFMMKVQLGYPDASSELEVLRLVRQQDLHKTANNKPQALCQPSDILALQQQALNLYMSESVEQYIVQLVMATRQPELYLGNNSADENLIEFGASPRATLALDRCARANALLNGRDFVTPDDVRAVALPVLRHRVITTFEAQAAGLSVDDLLKRLISHIPAL</sequence>
<dbReference type="Gene3D" id="3.40.50.300">
    <property type="entry name" value="P-loop containing nucleotide triphosphate hydrolases"/>
    <property type="match status" value="1"/>
</dbReference>
<comment type="caution">
    <text evidence="2">The sequence shown here is derived from an EMBL/GenBank/DDBJ whole genome shotgun (WGS) entry which is preliminary data.</text>
</comment>
<protein>
    <submittedName>
        <fullName evidence="2">MoxR family ATPase</fullName>
    </submittedName>
</protein>
<accession>A0ABT2YQL1</accession>
<dbReference type="PIRSF" id="PIRSF002849">
    <property type="entry name" value="AAA_ATPase_chaperone_MoxR_prd"/>
    <property type="match status" value="1"/>
</dbReference>
<gene>
    <name evidence="2" type="ORF">OFY17_04635</name>
</gene>
<dbReference type="Pfam" id="PF07726">
    <property type="entry name" value="AAA_3"/>
    <property type="match status" value="1"/>
</dbReference>
<dbReference type="InterPro" id="IPR041628">
    <property type="entry name" value="ChlI/MoxR_AAA_lid"/>
</dbReference>